<feature type="region of interest" description="Disordered" evidence="6">
    <location>
        <begin position="341"/>
        <end position="398"/>
    </location>
</feature>
<evidence type="ECO:0000256" key="2">
    <source>
        <dbReference type="ARBA" id="ARBA00022741"/>
    </source>
</evidence>
<dbReference type="PANTHER" id="PTHR43289">
    <property type="entry name" value="MITOGEN-ACTIVATED PROTEIN KINASE KINASE KINASE 20-RELATED"/>
    <property type="match status" value="1"/>
</dbReference>
<feature type="transmembrane region" description="Helical" evidence="7">
    <location>
        <begin position="618"/>
        <end position="640"/>
    </location>
</feature>
<organism evidence="9 10">
    <name type="scientific">Isoptericola chiayiensis</name>
    <dbReference type="NCBI Taxonomy" id="579446"/>
    <lineage>
        <taxon>Bacteria</taxon>
        <taxon>Bacillati</taxon>
        <taxon>Actinomycetota</taxon>
        <taxon>Actinomycetes</taxon>
        <taxon>Micrococcales</taxon>
        <taxon>Promicromonosporaceae</taxon>
        <taxon>Isoptericola</taxon>
    </lineage>
</organism>
<feature type="compositionally biased region" description="Low complexity" evidence="6">
    <location>
        <begin position="367"/>
        <end position="381"/>
    </location>
</feature>
<dbReference type="InterPro" id="IPR008271">
    <property type="entry name" value="Ser/Thr_kinase_AS"/>
</dbReference>
<keyword evidence="7" id="KW-0472">Membrane</keyword>
<dbReference type="PANTHER" id="PTHR43289:SF34">
    <property type="entry name" value="SERINE_THREONINE-PROTEIN KINASE YBDM-RELATED"/>
    <property type="match status" value="1"/>
</dbReference>
<feature type="transmembrane region" description="Helical" evidence="7">
    <location>
        <begin position="459"/>
        <end position="492"/>
    </location>
</feature>
<sequence length="658" mass="68017">MWAMGAGDDTRVLPTQGSDEVPAASAARVPDGARRETYDAAAGGTLPPGTDIGGYTVVAVLGRGAMGAVYEARDGGGVRVALKVLHAHVDANPAGRQRLRREVAALQRLRHPAVAQVLDAEFEGPHAFVVTELVEGLTLEEEVDARGPLDQADLFSLADQLADALESVHGAGVVHRDLKPSNVMVTGQGPSLIDFGIAQSPGDPRTTMAGFVMGTPGYIAPELLDGGDPVPESDWWSWAALLAFAATGRSPFGVRPTDLVLKRSRQGRADLVGVPARTAAALAGALHADPTQRWGPTDVVRAIRRDLDDEDAAVVGVPADPNATQRIVVAAGAATAAVAGAGVAADRSPDAVTSGDDVGSPADDEGPAAGRPAATPAGAAADETAVVGPPVPDAASTMTADERDRVAANDGGTRAIPLGDARYRTYEQIAEETPDTDLEPEAPPEPYTAPAHRRRWGTVLALGVPFAILAAFYPLIGFGVFVGVTVLCRIVGTSASRFHERRERRGVRRSDGWLAVLLFPYHAVVGALGIIPAAVVGGCVGLLAIMGGYWLFGDGNLIVMPLGDVESRSVGGRNEPVVFTAVLAVAMVLAVLATWFGPAGRTARDGARRILNNLAPGLIGAAVVVVVCLVGSAVLGSQLLEGAAEVEWWPMDGPPSFM</sequence>
<proteinExistence type="predicted"/>
<dbReference type="Proteomes" id="UP001500956">
    <property type="component" value="Unassembled WGS sequence"/>
</dbReference>
<evidence type="ECO:0000313" key="9">
    <source>
        <dbReference type="EMBL" id="GAA4719107.1"/>
    </source>
</evidence>
<dbReference type="Gene3D" id="1.10.510.10">
    <property type="entry name" value="Transferase(Phosphotransferase) domain 1"/>
    <property type="match status" value="1"/>
</dbReference>
<dbReference type="PROSITE" id="PS00107">
    <property type="entry name" value="PROTEIN_KINASE_ATP"/>
    <property type="match status" value="1"/>
</dbReference>
<evidence type="ECO:0000256" key="4">
    <source>
        <dbReference type="ARBA" id="ARBA00022840"/>
    </source>
</evidence>
<name>A0ABP8Y157_9MICO</name>
<comment type="caution">
    <text evidence="9">The sequence shown here is derived from an EMBL/GenBank/DDBJ whole genome shotgun (WGS) entry which is preliminary data.</text>
</comment>
<dbReference type="PROSITE" id="PS50011">
    <property type="entry name" value="PROTEIN_KINASE_DOM"/>
    <property type="match status" value="1"/>
</dbReference>
<dbReference type="InterPro" id="IPR011009">
    <property type="entry name" value="Kinase-like_dom_sf"/>
</dbReference>
<dbReference type="Pfam" id="PF00069">
    <property type="entry name" value="Pkinase"/>
    <property type="match status" value="1"/>
</dbReference>
<protein>
    <recommendedName>
        <fullName evidence="8">Protein kinase domain-containing protein</fullName>
    </recommendedName>
</protein>
<accession>A0ABP8Y157</accession>
<reference evidence="10" key="1">
    <citation type="journal article" date="2019" name="Int. J. Syst. Evol. Microbiol.">
        <title>The Global Catalogue of Microorganisms (GCM) 10K type strain sequencing project: providing services to taxonomists for standard genome sequencing and annotation.</title>
        <authorList>
            <consortium name="The Broad Institute Genomics Platform"/>
            <consortium name="The Broad Institute Genome Sequencing Center for Infectious Disease"/>
            <person name="Wu L."/>
            <person name="Ma J."/>
        </authorList>
    </citation>
    <scope>NUCLEOTIDE SEQUENCE [LARGE SCALE GENOMIC DNA]</scope>
    <source>
        <strain evidence="10">JCM 18063</strain>
    </source>
</reference>
<dbReference type="InterPro" id="IPR000719">
    <property type="entry name" value="Prot_kinase_dom"/>
</dbReference>
<keyword evidence="7" id="KW-1133">Transmembrane helix</keyword>
<dbReference type="SMART" id="SM00220">
    <property type="entry name" value="S_TKc"/>
    <property type="match status" value="1"/>
</dbReference>
<gene>
    <name evidence="9" type="ORF">GCM10023216_04600</name>
</gene>
<evidence type="ECO:0000256" key="6">
    <source>
        <dbReference type="SAM" id="MobiDB-lite"/>
    </source>
</evidence>
<evidence type="ECO:0000256" key="7">
    <source>
        <dbReference type="SAM" id="Phobius"/>
    </source>
</evidence>
<dbReference type="CDD" id="cd14014">
    <property type="entry name" value="STKc_PknB_like"/>
    <property type="match status" value="1"/>
</dbReference>
<dbReference type="SUPFAM" id="SSF56112">
    <property type="entry name" value="Protein kinase-like (PK-like)"/>
    <property type="match status" value="1"/>
</dbReference>
<evidence type="ECO:0000256" key="3">
    <source>
        <dbReference type="ARBA" id="ARBA00022777"/>
    </source>
</evidence>
<evidence type="ECO:0000256" key="5">
    <source>
        <dbReference type="PROSITE-ProRule" id="PRU10141"/>
    </source>
</evidence>
<dbReference type="EMBL" id="BAABID010000004">
    <property type="protein sequence ID" value="GAA4719107.1"/>
    <property type="molecule type" value="Genomic_DNA"/>
</dbReference>
<keyword evidence="2 5" id="KW-0547">Nucleotide-binding</keyword>
<keyword evidence="3" id="KW-0418">Kinase</keyword>
<evidence type="ECO:0000259" key="8">
    <source>
        <dbReference type="PROSITE" id="PS50011"/>
    </source>
</evidence>
<keyword evidence="4 5" id="KW-0067">ATP-binding</keyword>
<feature type="region of interest" description="Disordered" evidence="6">
    <location>
        <begin position="1"/>
        <end position="32"/>
    </location>
</feature>
<evidence type="ECO:0000256" key="1">
    <source>
        <dbReference type="ARBA" id="ARBA00022679"/>
    </source>
</evidence>
<feature type="binding site" evidence="5">
    <location>
        <position position="83"/>
    </location>
    <ligand>
        <name>ATP</name>
        <dbReference type="ChEBI" id="CHEBI:30616"/>
    </ligand>
</feature>
<feature type="domain" description="Protein kinase" evidence="8">
    <location>
        <begin position="55"/>
        <end position="307"/>
    </location>
</feature>
<keyword evidence="10" id="KW-1185">Reference proteome</keyword>
<dbReference type="InterPro" id="IPR017441">
    <property type="entry name" value="Protein_kinase_ATP_BS"/>
</dbReference>
<feature type="transmembrane region" description="Helical" evidence="7">
    <location>
        <begin position="577"/>
        <end position="597"/>
    </location>
</feature>
<keyword evidence="7" id="KW-0812">Transmembrane</keyword>
<keyword evidence="1" id="KW-0808">Transferase</keyword>
<dbReference type="Gene3D" id="3.30.200.20">
    <property type="entry name" value="Phosphorylase Kinase, domain 1"/>
    <property type="match status" value="1"/>
</dbReference>
<feature type="transmembrane region" description="Helical" evidence="7">
    <location>
        <begin position="513"/>
        <end position="546"/>
    </location>
</feature>
<evidence type="ECO:0000313" key="10">
    <source>
        <dbReference type="Proteomes" id="UP001500956"/>
    </source>
</evidence>
<dbReference type="PROSITE" id="PS00108">
    <property type="entry name" value="PROTEIN_KINASE_ST"/>
    <property type="match status" value="1"/>
</dbReference>